<organism evidence="2">
    <name type="scientific">Amphora coffeiformis</name>
    <dbReference type="NCBI Taxonomy" id="265554"/>
    <lineage>
        <taxon>Eukaryota</taxon>
        <taxon>Sar</taxon>
        <taxon>Stramenopiles</taxon>
        <taxon>Ochrophyta</taxon>
        <taxon>Bacillariophyta</taxon>
        <taxon>Bacillariophyceae</taxon>
        <taxon>Bacillariophycidae</taxon>
        <taxon>Thalassiophysales</taxon>
        <taxon>Catenulaceae</taxon>
        <taxon>Amphora</taxon>
    </lineage>
</organism>
<feature type="transmembrane region" description="Helical" evidence="1">
    <location>
        <begin position="413"/>
        <end position="437"/>
    </location>
</feature>
<protein>
    <recommendedName>
        <fullName evidence="3">Steroid 5-alpha reductase C-terminal domain-containing protein</fullName>
    </recommendedName>
</protein>
<evidence type="ECO:0000313" key="2">
    <source>
        <dbReference type="EMBL" id="CAE0404929.1"/>
    </source>
</evidence>
<feature type="transmembrane region" description="Helical" evidence="1">
    <location>
        <begin position="214"/>
        <end position="243"/>
    </location>
</feature>
<gene>
    <name evidence="2" type="ORF">ACOF00016_LOCUS3013</name>
</gene>
<keyword evidence="1" id="KW-0472">Membrane</keyword>
<dbReference type="PROSITE" id="PS50244">
    <property type="entry name" value="S5A_REDUCTASE"/>
    <property type="match status" value="1"/>
</dbReference>
<keyword evidence="1" id="KW-0812">Transmembrane</keyword>
<dbReference type="Gene3D" id="1.20.120.1630">
    <property type="match status" value="1"/>
</dbReference>
<accession>A0A7S3P3U4</accession>
<dbReference type="EMBL" id="HBIM01003492">
    <property type="protein sequence ID" value="CAE0404929.1"/>
    <property type="molecule type" value="Transcribed_RNA"/>
</dbReference>
<dbReference type="Pfam" id="PF06966">
    <property type="entry name" value="DUF1295"/>
    <property type="match status" value="1"/>
</dbReference>
<reference evidence="2" key="1">
    <citation type="submission" date="2021-01" db="EMBL/GenBank/DDBJ databases">
        <authorList>
            <person name="Corre E."/>
            <person name="Pelletier E."/>
            <person name="Niang G."/>
            <person name="Scheremetjew M."/>
            <person name="Finn R."/>
            <person name="Kale V."/>
            <person name="Holt S."/>
            <person name="Cochrane G."/>
            <person name="Meng A."/>
            <person name="Brown T."/>
            <person name="Cohen L."/>
        </authorList>
    </citation>
    <scope>NUCLEOTIDE SEQUENCE</scope>
    <source>
        <strain evidence="2">CCMP127</strain>
    </source>
</reference>
<dbReference type="PANTHER" id="PTHR32251">
    <property type="entry name" value="3-OXO-5-ALPHA-STEROID 4-DEHYDROGENASE"/>
    <property type="match status" value="1"/>
</dbReference>
<proteinExistence type="predicted"/>
<dbReference type="PANTHER" id="PTHR32251:SF15">
    <property type="entry name" value="3-OXO-5-ALPHA-STEROID 4-DEHYDROGENASE (DUF1295)"/>
    <property type="match status" value="1"/>
</dbReference>
<dbReference type="AlphaFoldDB" id="A0A7S3P3U4"/>
<name>A0A7S3P3U4_9STRA</name>
<dbReference type="GO" id="GO:0016020">
    <property type="term" value="C:membrane"/>
    <property type="evidence" value="ECO:0007669"/>
    <property type="project" value="TreeGrafter"/>
</dbReference>
<keyword evidence="1" id="KW-1133">Transmembrane helix</keyword>
<feature type="transmembrane region" description="Helical" evidence="1">
    <location>
        <begin position="306"/>
        <end position="327"/>
    </location>
</feature>
<evidence type="ECO:0008006" key="3">
    <source>
        <dbReference type="Google" id="ProtNLM"/>
    </source>
</evidence>
<sequence length="540" mass="60684">MVCITSTMAMPMHRFRRARSTRNALWLSVLCCFLLSTDLIVTVQARFIIDTSLSTSTLLPQQQQLLLPKLYTCCFNKFPVARSKRTYRCHNNIISTSSVPCDPVWNQNHRQLCIRGGATDTVDAGIDKKEETANPPPRPTLVASDLMAKARQELAASKARVSSIVAKDSQQQQQQSTSNQHNLWPSSLHATTTAASALSSSSSSSSSLTPLWTFYLWTLIGTSAVWHLFFYLLSVGYAVGIGLPVLMAVLTSRHLTIPALATLLWSVRLAGFLLWREYRAWPAWHARMKAVQRQQESLKSHKLVTLLSWVTYSGIYACLSLPVILGVRNYPQRKPVIPRTFTTVLQFGGLLLESIADWQKSMSKRQNPHAWCHLGLWQYSTHPNYLGEGLFWWGTVLSGLTWPRRQSDSSSLIMDWFTTAAMLAGLAFITTVLRGAVLTLDAAQRQKYASVPAFWDYQANISVFGPKRHVYAEPIRAWLASRQERRLVQQAKALKQQQQQQKTDSNTTQTDEFVEAGAANIDALQHHNATEMKNTTKASK</sequence>
<evidence type="ECO:0000256" key="1">
    <source>
        <dbReference type="SAM" id="Phobius"/>
    </source>
</evidence>
<dbReference type="InterPro" id="IPR010721">
    <property type="entry name" value="UstE-like"/>
</dbReference>